<feature type="domain" description="C2H2-type" evidence="19">
    <location>
        <begin position="623"/>
        <end position="651"/>
    </location>
</feature>
<dbReference type="GeneTree" id="ENSGT00940000160257"/>
<evidence type="ECO:0000256" key="2">
    <source>
        <dbReference type="ARBA" id="ARBA00006991"/>
    </source>
</evidence>
<dbReference type="PANTHER" id="PTHR46179">
    <property type="entry name" value="ZINC FINGER PROTEIN"/>
    <property type="match status" value="1"/>
</dbReference>
<evidence type="ECO:0000256" key="5">
    <source>
        <dbReference type="ARBA" id="ARBA00022737"/>
    </source>
</evidence>
<dbReference type="FunFam" id="3.30.160.60:FF:000183">
    <property type="entry name" value="E3 ubiquitin-protein ligase ZFP91"/>
    <property type="match status" value="1"/>
</dbReference>
<evidence type="ECO:0000259" key="19">
    <source>
        <dbReference type="PROSITE" id="PS50157"/>
    </source>
</evidence>
<evidence type="ECO:0000256" key="10">
    <source>
        <dbReference type="ARBA" id="ARBA00023163"/>
    </source>
</evidence>
<dbReference type="InterPro" id="IPR036236">
    <property type="entry name" value="Znf_C2H2_sf"/>
</dbReference>
<keyword evidence="5" id="KW-0677">Repeat</keyword>
<keyword evidence="7" id="KW-0862">Zinc</keyword>
<organism evidence="20 21">
    <name type="scientific">Astatotilapia calliptera</name>
    <name type="common">Eastern happy</name>
    <name type="synonym">Chromis callipterus</name>
    <dbReference type="NCBI Taxonomy" id="8154"/>
    <lineage>
        <taxon>Eukaryota</taxon>
        <taxon>Metazoa</taxon>
        <taxon>Chordata</taxon>
        <taxon>Craniata</taxon>
        <taxon>Vertebrata</taxon>
        <taxon>Euteleostomi</taxon>
        <taxon>Actinopterygii</taxon>
        <taxon>Neopterygii</taxon>
        <taxon>Teleostei</taxon>
        <taxon>Neoteleostei</taxon>
        <taxon>Acanthomorphata</taxon>
        <taxon>Ovalentaria</taxon>
        <taxon>Cichlomorphae</taxon>
        <taxon>Cichliformes</taxon>
        <taxon>Cichlidae</taxon>
        <taxon>African cichlids</taxon>
        <taxon>Pseudocrenilabrinae</taxon>
        <taxon>Haplochromini</taxon>
        <taxon>Astatotilapia</taxon>
    </lineage>
</organism>
<dbReference type="GO" id="GO:0005634">
    <property type="term" value="C:nucleus"/>
    <property type="evidence" value="ECO:0007669"/>
    <property type="project" value="UniProtKB-SubCell"/>
</dbReference>
<dbReference type="GO" id="GO:0006357">
    <property type="term" value="P:regulation of transcription by RNA polymerase II"/>
    <property type="evidence" value="ECO:0007669"/>
    <property type="project" value="TreeGrafter"/>
</dbReference>
<dbReference type="Ensembl" id="ENSACLT00000003698.2">
    <property type="protein sequence ID" value="ENSACLP00000003617.1"/>
    <property type="gene ID" value="ENSACLG00000002459.2"/>
</dbReference>
<dbReference type="Proteomes" id="UP000265100">
    <property type="component" value="Chromosome 4"/>
</dbReference>
<dbReference type="PANTHER" id="PTHR46179:SF9">
    <property type="entry name" value="ZINC FINGER PROTEIN 653"/>
    <property type="match status" value="1"/>
</dbReference>
<dbReference type="Bgee" id="ENSACLG00000002459">
    <property type="expression patterns" value="Expressed in camera-type eye and 6 other cell types or tissues"/>
</dbReference>
<evidence type="ECO:0000313" key="21">
    <source>
        <dbReference type="Proteomes" id="UP000265100"/>
    </source>
</evidence>
<proteinExistence type="inferred from homology"/>
<reference evidence="20" key="2">
    <citation type="submission" date="2025-08" db="UniProtKB">
        <authorList>
            <consortium name="Ensembl"/>
        </authorList>
    </citation>
    <scope>IDENTIFICATION</scope>
</reference>
<evidence type="ECO:0000256" key="7">
    <source>
        <dbReference type="ARBA" id="ARBA00022833"/>
    </source>
</evidence>
<evidence type="ECO:0000256" key="9">
    <source>
        <dbReference type="ARBA" id="ARBA00023125"/>
    </source>
</evidence>
<evidence type="ECO:0000256" key="14">
    <source>
        <dbReference type="ARBA" id="ARBA00068372"/>
    </source>
</evidence>
<name>A0A3P8NFT8_ASTCA</name>
<dbReference type="GO" id="GO:0008270">
    <property type="term" value="F:zinc ion binding"/>
    <property type="evidence" value="ECO:0007669"/>
    <property type="project" value="UniProtKB-KW"/>
</dbReference>
<evidence type="ECO:0000256" key="8">
    <source>
        <dbReference type="ARBA" id="ARBA00023015"/>
    </source>
</evidence>
<evidence type="ECO:0000256" key="6">
    <source>
        <dbReference type="ARBA" id="ARBA00022771"/>
    </source>
</evidence>
<comment type="similarity">
    <text evidence="2">Belongs to the krueppel C2H2-type zinc-finger protein family.</text>
</comment>
<feature type="domain" description="C2H2-type" evidence="19">
    <location>
        <begin position="565"/>
        <end position="592"/>
    </location>
</feature>
<evidence type="ECO:0000256" key="15">
    <source>
        <dbReference type="ARBA" id="ARBA00077301"/>
    </source>
</evidence>
<evidence type="ECO:0000256" key="12">
    <source>
        <dbReference type="ARBA" id="ARBA00054837"/>
    </source>
</evidence>
<feature type="compositionally biased region" description="Basic and acidic residues" evidence="18">
    <location>
        <begin position="295"/>
        <end position="308"/>
    </location>
</feature>
<dbReference type="FunFam" id="3.30.160.60:FF:000651">
    <property type="entry name" value="Putative zinc finger protein 653"/>
    <property type="match status" value="1"/>
</dbReference>
<dbReference type="Pfam" id="PF13912">
    <property type="entry name" value="zf-C2H2_6"/>
    <property type="match status" value="1"/>
</dbReference>
<evidence type="ECO:0000256" key="4">
    <source>
        <dbReference type="ARBA" id="ARBA00022723"/>
    </source>
</evidence>
<evidence type="ECO:0000256" key="11">
    <source>
        <dbReference type="ARBA" id="ARBA00023242"/>
    </source>
</evidence>
<dbReference type="OrthoDB" id="8685330at2759"/>
<feature type="region of interest" description="Disordered" evidence="18">
    <location>
        <begin position="284"/>
        <end position="308"/>
    </location>
</feature>
<keyword evidence="8" id="KW-0805">Transcription regulation</keyword>
<dbReference type="SMART" id="SM00355">
    <property type="entry name" value="ZnF_C2H2"/>
    <property type="match status" value="5"/>
</dbReference>
<sequence length="652" mass="73501">MAKMAHQLAEVEAPLDTNQAGEQGKGVLRRCRGRPRLTDSDRAQRRLESRKKYDVRRVYLGESHKLWSDLRRRTGLSDAGLAEYLILLNSTYGEKYQQKYCGKKIAPEVSAKQKRGRKQCVSSLQSLVCWYQQHSHSCPHEPQLRALETQSNFSTTAVWQCEGNHSFVQYLFSPLGEASDSEHEEGVNRDSDGECAVKTDVSVAKNIVSRKRRKEAHRQLKDVGENVDVSEEHQEAVSQVEEVVVPTPEASVLASSKDAPLTGQPIWEVEMVRQQGSLTAAFHSVPTEEEEETEDLRQGKDGGEEERLTEEEVRTVRHDYECVMTASLADELDKSDEDLVLSQSLSGSVRLSAQTELSVPPTMQVQEQSELFEPQTLQTVVTGCEIPDQRTALEGSQLIIITGPSYEALASEGIQLNMGGGNVEEVTCTVIGGVTYNQVCTADSKIRTAEDEDSMTGMTDKQLLQPSVDTLELGSDRQLQRSLSRSKRSRRGPVIEADGMLKMFHCPYEGCSQVYVAISSFQNHVNLVHRKGRTKVCPHPGCGKKFYLSNHLHRHMIIHSGVRDFICETCGKSFKRKNHLEVHRRTHTGETPLQCEICGYQCRQRASLNWHMKKHTPEAHYNFTCEFCDKRFEKLDSVKFHKLKSHPDKQAT</sequence>
<keyword evidence="10" id="KW-0804">Transcription</keyword>
<gene>
    <name evidence="20" type="primary">ZNF653</name>
</gene>
<dbReference type="SUPFAM" id="SSF57667">
    <property type="entry name" value="beta-beta-alpha zinc fingers"/>
    <property type="match status" value="2"/>
</dbReference>
<reference evidence="20" key="1">
    <citation type="submission" date="2018-05" db="EMBL/GenBank/DDBJ databases">
        <authorList>
            <person name="Datahose"/>
        </authorList>
    </citation>
    <scope>NUCLEOTIDE SEQUENCE</scope>
</reference>
<dbReference type="InterPro" id="IPR051061">
    <property type="entry name" value="Zinc_finger_trans_reg"/>
</dbReference>
<keyword evidence="11" id="KW-0539">Nucleus</keyword>
<dbReference type="FunFam" id="3.30.160.60:FF:000685">
    <property type="entry name" value="Zinc finger protein 653"/>
    <property type="match status" value="1"/>
</dbReference>
<dbReference type="PROSITE" id="PS00028">
    <property type="entry name" value="ZINC_FINGER_C2H2_1"/>
    <property type="match status" value="5"/>
</dbReference>
<dbReference type="STRING" id="8154.ENSACLP00000003617"/>
<keyword evidence="9" id="KW-0238">DNA-binding</keyword>
<dbReference type="PROSITE" id="PS50157">
    <property type="entry name" value="ZINC_FINGER_C2H2_2"/>
    <property type="match status" value="4"/>
</dbReference>
<keyword evidence="4" id="KW-0479">Metal-binding</keyword>
<dbReference type="GO" id="GO:0003677">
    <property type="term" value="F:DNA binding"/>
    <property type="evidence" value="ECO:0007669"/>
    <property type="project" value="UniProtKB-KW"/>
</dbReference>
<evidence type="ECO:0000256" key="13">
    <source>
        <dbReference type="ARBA" id="ARBA00065419"/>
    </source>
</evidence>
<dbReference type="Gene3D" id="3.30.160.60">
    <property type="entry name" value="Classic Zinc Finger"/>
    <property type="match status" value="4"/>
</dbReference>
<dbReference type="Pfam" id="PF00096">
    <property type="entry name" value="zf-C2H2"/>
    <property type="match status" value="2"/>
</dbReference>
<evidence type="ECO:0000256" key="16">
    <source>
        <dbReference type="ARBA" id="ARBA00078486"/>
    </source>
</evidence>
<comment type="subunit">
    <text evidence="13">Interacts with NR5A1.</text>
</comment>
<evidence type="ECO:0000256" key="17">
    <source>
        <dbReference type="PROSITE-ProRule" id="PRU00042"/>
    </source>
</evidence>
<comment type="subcellular location">
    <subcellularLocation>
        <location evidence="1">Nucleus</location>
    </subcellularLocation>
</comment>
<dbReference type="OMA" id="CAVMEGV"/>
<accession>A0A3P8NFT8</accession>
<comment type="function">
    <text evidence="12">Transcriptional repressor. May repress NR5A1, PPARG, NR1H3, NR4A2, ESR1 and NR3C1 transcriptional activity.</text>
</comment>
<reference evidence="20" key="3">
    <citation type="submission" date="2025-09" db="UniProtKB">
        <authorList>
            <consortium name="Ensembl"/>
        </authorList>
    </citation>
    <scope>IDENTIFICATION</scope>
</reference>
<keyword evidence="21" id="KW-1185">Reference proteome</keyword>
<feature type="domain" description="C2H2-type" evidence="19">
    <location>
        <begin position="535"/>
        <end position="564"/>
    </location>
</feature>
<dbReference type="InterPro" id="IPR013087">
    <property type="entry name" value="Znf_C2H2_type"/>
</dbReference>
<evidence type="ECO:0000256" key="18">
    <source>
        <dbReference type="SAM" id="MobiDB-lite"/>
    </source>
</evidence>
<keyword evidence="6 17" id="KW-0863">Zinc-finger</keyword>
<evidence type="ECO:0000256" key="1">
    <source>
        <dbReference type="ARBA" id="ARBA00004123"/>
    </source>
</evidence>
<feature type="domain" description="C2H2-type" evidence="19">
    <location>
        <begin position="593"/>
        <end position="620"/>
    </location>
</feature>
<keyword evidence="3" id="KW-0678">Repressor</keyword>
<dbReference type="GO" id="GO:0003712">
    <property type="term" value="F:transcription coregulator activity"/>
    <property type="evidence" value="ECO:0007669"/>
    <property type="project" value="TreeGrafter"/>
</dbReference>
<evidence type="ECO:0000256" key="3">
    <source>
        <dbReference type="ARBA" id="ARBA00022491"/>
    </source>
</evidence>
<dbReference type="AlphaFoldDB" id="A0A3P8NFT8"/>
<evidence type="ECO:0000313" key="20">
    <source>
        <dbReference type="Ensembl" id="ENSACLP00000003617.1"/>
    </source>
</evidence>
<protein>
    <recommendedName>
        <fullName evidence="14">Zinc finger protein 653</fullName>
    </recommendedName>
    <alternativeName>
        <fullName evidence="16">67 kDa zinc finger protein</fullName>
    </alternativeName>
    <alternativeName>
        <fullName evidence="15">Zinc finger protein Zip67</fullName>
    </alternativeName>
</protein>